<dbReference type="STRING" id="1051891.A0A0C3MDP7"/>
<accession>A0A0C3MDP7</accession>
<gene>
    <name evidence="3" type="ORF">M407DRAFT_241617</name>
</gene>
<dbReference type="Proteomes" id="UP000054248">
    <property type="component" value="Unassembled WGS sequence"/>
</dbReference>
<dbReference type="PANTHER" id="PTHR39477">
    <property type="entry name" value="CHROMOSOME 8, WHOLE GENOME SHOTGUN SEQUENCE"/>
    <property type="match status" value="1"/>
</dbReference>
<feature type="compositionally biased region" description="Polar residues" evidence="1">
    <location>
        <begin position="14"/>
        <end position="44"/>
    </location>
</feature>
<dbReference type="PANTHER" id="PTHR39477:SF1">
    <property type="entry name" value="BETA-FLANKING PROTEIN"/>
    <property type="match status" value="1"/>
</dbReference>
<dbReference type="OrthoDB" id="2290255at2759"/>
<proteinExistence type="predicted"/>
<feature type="region of interest" description="Disordered" evidence="1">
    <location>
        <begin position="1"/>
        <end position="50"/>
    </location>
</feature>
<evidence type="ECO:0000313" key="4">
    <source>
        <dbReference type="Proteomes" id="UP000054248"/>
    </source>
</evidence>
<sequence length="247" mass="24873">MGFLDIAKEGLQAYQASQEKQNSRPTSPAPASQGSNQDYNSQRPSGYGSGAAAEYYSEAANAGNQPYSGSQGGLSAGTGNDLYNSVDKEQAIQAASQHSGDEDSSIFASALNHLSSPSSTPSLDHRAVENAHDQAYRKGNASSLDASSMGSAAAMQAFKLFTSGGSSPASAASSGGNSQSKLLSLAMGEAAKLFNTSGGPSTGGKQDVVNSATKTAMKLLLQSKMGGSTGGSQGGLGSLLSMASKFM</sequence>
<dbReference type="Pfam" id="PF24845">
    <property type="entry name" value="DUF7721"/>
    <property type="match status" value="1"/>
</dbReference>
<name>A0A0C3MDP7_9AGAM</name>
<evidence type="ECO:0000313" key="3">
    <source>
        <dbReference type="EMBL" id="KIO31862.1"/>
    </source>
</evidence>
<protein>
    <recommendedName>
        <fullName evidence="2">DUF7721 domain-containing protein</fullName>
    </recommendedName>
</protein>
<dbReference type="HOGENOM" id="CLU_063290_1_1_1"/>
<evidence type="ECO:0000259" key="2">
    <source>
        <dbReference type="Pfam" id="PF24845"/>
    </source>
</evidence>
<organism evidence="3 4">
    <name type="scientific">Tulasnella calospora MUT 4182</name>
    <dbReference type="NCBI Taxonomy" id="1051891"/>
    <lineage>
        <taxon>Eukaryota</taxon>
        <taxon>Fungi</taxon>
        <taxon>Dikarya</taxon>
        <taxon>Basidiomycota</taxon>
        <taxon>Agaricomycotina</taxon>
        <taxon>Agaricomycetes</taxon>
        <taxon>Cantharellales</taxon>
        <taxon>Tulasnellaceae</taxon>
        <taxon>Tulasnella</taxon>
    </lineage>
</organism>
<dbReference type="EMBL" id="KN822959">
    <property type="protein sequence ID" value="KIO31862.1"/>
    <property type="molecule type" value="Genomic_DNA"/>
</dbReference>
<evidence type="ECO:0000256" key="1">
    <source>
        <dbReference type="SAM" id="MobiDB-lite"/>
    </source>
</evidence>
<reference evidence="3 4" key="1">
    <citation type="submission" date="2014-04" db="EMBL/GenBank/DDBJ databases">
        <authorList>
            <consortium name="DOE Joint Genome Institute"/>
            <person name="Kuo A."/>
            <person name="Girlanda M."/>
            <person name="Perotto S."/>
            <person name="Kohler A."/>
            <person name="Nagy L.G."/>
            <person name="Floudas D."/>
            <person name="Copeland A."/>
            <person name="Barry K.W."/>
            <person name="Cichocki N."/>
            <person name="Veneault-Fourrey C."/>
            <person name="LaButti K."/>
            <person name="Lindquist E.A."/>
            <person name="Lipzen A."/>
            <person name="Lundell T."/>
            <person name="Morin E."/>
            <person name="Murat C."/>
            <person name="Sun H."/>
            <person name="Tunlid A."/>
            <person name="Henrissat B."/>
            <person name="Grigoriev I.V."/>
            <person name="Hibbett D.S."/>
            <person name="Martin F."/>
            <person name="Nordberg H.P."/>
            <person name="Cantor M.N."/>
            <person name="Hua S.X."/>
        </authorList>
    </citation>
    <scope>NUCLEOTIDE SEQUENCE [LARGE SCALE GENOMIC DNA]</scope>
    <source>
        <strain evidence="3 4">MUT 4182</strain>
    </source>
</reference>
<reference evidence="4" key="2">
    <citation type="submission" date="2015-01" db="EMBL/GenBank/DDBJ databases">
        <title>Evolutionary Origins and Diversification of the Mycorrhizal Mutualists.</title>
        <authorList>
            <consortium name="DOE Joint Genome Institute"/>
            <consortium name="Mycorrhizal Genomics Consortium"/>
            <person name="Kohler A."/>
            <person name="Kuo A."/>
            <person name="Nagy L.G."/>
            <person name="Floudas D."/>
            <person name="Copeland A."/>
            <person name="Barry K.W."/>
            <person name="Cichocki N."/>
            <person name="Veneault-Fourrey C."/>
            <person name="LaButti K."/>
            <person name="Lindquist E.A."/>
            <person name="Lipzen A."/>
            <person name="Lundell T."/>
            <person name="Morin E."/>
            <person name="Murat C."/>
            <person name="Riley R."/>
            <person name="Ohm R."/>
            <person name="Sun H."/>
            <person name="Tunlid A."/>
            <person name="Henrissat B."/>
            <person name="Grigoriev I.V."/>
            <person name="Hibbett D.S."/>
            <person name="Martin F."/>
        </authorList>
    </citation>
    <scope>NUCLEOTIDE SEQUENCE [LARGE SCALE GENOMIC DNA]</scope>
    <source>
        <strain evidence="4">MUT 4182</strain>
    </source>
</reference>
<keyword evidence="4" id="KW-1185">Reference proteome</keyword>
<feature type="domain" description="DUF7721" evidence="2">
    <location>
        <begin position="87"/>
        <end position="166"/>
    </location>
</feature>
<dbReference type="AlphaFoldDB" id="A0A0C3MDP7"/>
<dbReference type="InterPro" id="IPR056138">
    <property type="entry name" value="DUF7721"/>
</dbReference>